<evidence type="ECO:0000313" key="2">
    <source>
        <dbReference type="Proteomes" id="UP000267096"/>
    </source>
</evidence>
<accession>A0A0M3K4L6</accession>
<proteinExistence type="predicted"/>
<evidence type="ECO:0000313" key="3">
    <source>
        <dbReference type="WBParaSite" id="ASIM_0001590701-mRNA-1"/>
    </source>
</evidence>
<dbReference type="WBParaSite" id="ASIM_0001590701-mRNA-1">
    <property type="protein sequence ID" value="ASIM_0001590701-mRNA-1"/>
    <property type="gene ID" value="ASIM_0001590701"/>
</dbReference>
<dbReference type="EMBL" id="UYRR01032246">
    <property type="protein sequence ID" value="VDK54776.1"/>
    <property type="molecule type" value="Genomic_DNA"/>
</dbReference>
<name>A0A0M3K4L6_ANISI</name>
<evidence type="ECO:0000313" key="1">
    <source>
        <dbReference type="EMBL" id="VDK54776.1"/>
    </source>
</evidence>
<gene>
    <name evidence="1" type="ORF">ASIM_LOCUS15314</name>
</gene>
<dbReference type="Proteomes" id="UP000267096">
    <property type="component" value="Unassembled WGS sequence"/>
</dbReference>
<keyword evidence="2" id="KW-1185">Reference proteome</keyword>
<protein>
    <submittedName>
        <fullName evidence="3">Apple domain-containing protein</fullName>
    </submittedName>
</protein>
<reference evidence="3" key="1">
    <citation type="submission" date="2017-02" db="UniProtKB">
        <authorList>
            <consortium name="WormBaseParasite"/>
        </authorList>
    </citation>
    <scope>IDENTIFICATION</scope>
</reference>
<sequence>MLGLLYVHIAFYFTITPDSTLTAEWHGWLKLVQQSSEILVKNLVRMGRGKELIKEKTEEQLECAFDEYPAECGCWSCSESDYKNSSQDCLYYTGTHLIWNDVVAHRFSLCLYADLLK</sequence>
<organism evidence="3">
    <name type="scientific">Anisakis simplex</name>
    <name type="common">Herring worm</name>
    <dbReference type="NCBI Taxonomy" id="6269"/>
    <lineage>
        <taxon>Eukaryota</taxon>
        <taxon>Metazoa</taxon>
        <taxon>Ecdysozoa</taxon>
        <taxon>Nematoda</taxon>
        <taxon>Chromadorea</taxon>
        <taxon>Rhabditida</taxon>
        <taxon>Spirurina</taxon>
        <taxon>Ascaridomorpha</taxon>
        <taxon>Ascaridoidea</taxon>
        <taxon>Anisakidae</taxon>
        <taxon>Anisakis</taxon>
        <taxon>Anisakis simplex complex</taxon>
    </lineage>
</organism>
<dbReference type="AlphaFoldDB" id="A0A0M3K4L6"/>
<reference evidence="1 2" key="2">
    <citation type="submission" date="2018-11" db="EMBL/GenBank/DDBJ databases">
        <authorList>
            <consortium name="Pathogen Informatics"/>
        </authorList>
    </citation>
    <scope>NUCLEOTIDE SEQUENCE [LARGE SCALE GENOMIC DNA]</scope>
</reference>